<dbReference type="Pfam" id="PF00172">
    <property type="entry name" value="Zn_clus"/>
    <property type="match status" value="1"/>
</dbReference>
<evidence type="ECO:0000259" key="7">
    <source>
        <dbReference type="PROSITE" id="PS50048"/>
    </source>
</evidence>
<feature type="region of interest" description="Disordered" evidence="6">
    <location>
        <begin position="43"/>
        <end position="124"/>
    </location>
</feature>
<dbReference type="EMBL" id="GG698949">
    <property type="protein sequence ID" value="EEU34889.1"/>
    <property type="molecule type" value="Genomic_DNA"/>
</dbReference>
<evidence type="ECO:0000256" key="1">
    <source>
        <dbReference type="ARBA" id="ARBA00022723"/>
    </source>
</evidence>
<keyword evidence="9" id="KW-1185">Reference proteome</keyword>
<evidence type="ECO:0000313" key="9">
    <source>
        <dbReference type="Proteomes" id="UP000005206"/>
    </source>
</evidence>
<feature type="region of interest" description="Disordered" evidence="6">
    <location>
        <begin position="166"/>
        <end position="219"/>
    </location>
</feature>
<dbReference type="PANTHER" id="PTHR47660:SF2">
    <property type="entry name" value="TRANSCRIPTION FACTOR WITH C2H2 AND ZN(2)-CYS(6) DNA BINDING DOMAIN (EUROFUNG)"/>
    <property type="match status" value="1"/>
</dbReference>
<feature type="compositionally biased region" description="Basic residues" evidence="6">
    <location>
        <begin position="43"/>
        <end position="57"/>
    </location>
</feature>
<dbReference type="PROSITE" id="PS50048">
    <property type="entry name" value="ZN2_CY6_FUNGAL_2"/>
    <property type="match status" value="1"/>
</dbReference>
<keyword evidence="1" id="KW-0479">Metal-binding</keyword>
<dbReference type="GO" id="GO:0008270">
    <property type="term" value="F:zinc ion binding"/>
    <property type="evidence" value="ECO:0007669"/>
    <property type="project" value="InterPro"/>
</dbReference>
<feature type="domain" description="Zn(2)-C6 fungal-type" evidence="7">
    <location>
        <begin position="9"/>
        <end position="39"/>
    </location>
</feature>
<organism evidence="8 9">
    <name type="scientific">Fusarium vanettenii (strain ATCC MYA-4622 / CBS 123669 / FGSC 9596 / NRRL 45880 / 77-13-4)</name>
    <name type="common">Fusarium solani subsp. pisi</name>
    <dbReference type="NCBI Taxonomy" id="660122"/>
    <lineage>
        <taxon>Eukaryota</taxon>
        <taxon>Fungi</taxon>
        <taxon>Dikarya</taxon>
        <taxon>Ascomycota</taxon>
        <taxon>Pezizomycotina</taxon>
        <taxon>Sordariomycetes</taxon>
        <taxon>Hypocreomycetidae</taxon>
        <taxon>Hypocreales</taxon>
        <taxon>Nectriaceae</taxon>
        <taxon>Fusarium</taxon>
        <taxon>Fusarium solani species complex</taxon>
        <taxon>Fusarium vanettenii</taxon>
    </lineage>
</organism>
<dbReference type="SUPFAM" id="SSF57701">
    <property type="entry name" value="Zn2/Cys6 DNA-binding domain"/>
    <property type="match status" value="1"/>
</dbReference>
<dbReference type="SMART" id="SM00066">
    <property type="entry name" value="GAL4"/>
    <property type="match status" value="1"/>
</dbReference>
<dbReference type="HOGENOM" id="CLU_672758_0_0_1"/>
<dbReference type="OrthoDB" id="2943660at2759"/>
<feature type="compositionally biased region" description="Polar residues" evidence="6">
    <location>
        <begin position="105"/>
        <end position="116"/>
    </location>
</feature>
<dbReference type="Gene3D" id="4.10.240.10">
    <property type="entry name" value="Zn(2)-C6 fungal-type DNA-binding domain"/>
    <property type="match status" value="1"/>
</dbReference>
<evidence type="ECO:0000313" key="8">
    <source>
        <dbReference type="EMBL" id="EEU34889.1"/>
    </source>
</evidence>
<dbReference type="RefSeq" id="XP_003040602.1">
    <property type="nucleotide sequence ID" value="XM_003040556.1"/>
</dbReference>
<dbReference type="PRINTS" id="PR00755">
    <property type="entry name" value="AFLATOXINBRP"/>
</dbReference>
<dbReference type="InterPro" id="IPR001138">
    <property type="entry name" value="Zn2Cys6_DnaBD"/>
</dbReference>
<keyword evidence="2" id="KW-0862">Zinc</keyword>
<evidence type="ECO:0000256" key="5">
    <source>
        <dbReference type="ARBA" id="ARBA00023242"/>
    </source>
</evidence>
<dbReference type="GO" id="GO:0000981">
    <property type="term" value="F:DNA-binding transcription factor activity, RNA polymerase II-specific"/>
    <property type="evidence" value="ECO:0007669"/>
    <property type="project" value="InterPro"/>
</dbReference>
<dbReference type="InParanoid" id="C7ZM21"/>
<dbReference type="eggNOG" id="ENOG502RJ53">
    <property type="taxonomic scope" value="Eukaryota"/>
</dbReference>
<dbReference type="GeneID" id="9679041"/>
<evidence type="ECO:0000256" key="6">
    <source>
        <dbReference type="SAM" id="MobiDB-lite"/>
    </source>
</evidence>
<proteinExistence type="predicted"/>
<dbReference type="STRING" id="660122.C7ZM21"/>
<dbReference type="OMA" id="QDPWAST"/>
<dbReference type="Proteomes" id="UP000005206">
    <property type="component" value="Chromosome 5"/>
</dbReference>
<dbReference type="CDD" id="cd00067">
    <property type="entry name" value="GAL4"/>
    <property type="match status" value="1"/>
</dbReference>
<keyword evidence="4" id="KW-0804">Transcription</keyword>
<gene>
    <name evidence="8" type="ORF">NECHADRAFT_79769</name>
</gene>
<evidence type="ECO:0000256" key="2">
    <source>
        <dbReference type="ARBA" id="ARBA00022833"/>
    </source>
</evidence>
<dbReference type="InterPro" id="IPR036864">
    <property type="entry name" value="Zn2-C6_fun-type_DNA-bd_sf"/>
</dbReference>
<dbReference type="AlphaFoldDB" id="C7ZM21"/>
<evidence type="ECO:0000256" key="4">
    <source>
        <dbReference type="ARBA" id="ARBA00023163"/>
    </source>
</evidence>
<evidence type="ECO:0000256" key="3">
    <source>
        <dbReference type="ARBA" id="ARBA00023015"/>
    </source>
</evidence>
<dbReference type="VEuPathDB" id="FungiDB:NECHADRAFT_79769"/>
<sequence>MVPSRLRGCCDSCTRSKLKCSGERPSCQRCQLRGQDCIYSKARRAGRPRVKQNKSHHPPNTVSIGQEPPLTVVSPGNHAVNRVHSSDSEQSLLPTREPALPPADSHNTASSMQDGWNQEPADPSLEFCQASNIPDIDDMMLHDLLWTNTEGFNSVPSGNVGLDWNRGNTSSNRAPPGADLQHGMSTDRPASKASAHPAERFPDTVQKTTHSRPPSTQTQAEINAIIASITNIAEQSTISHHIREELCTSSWPQLLSKAQLLMSIAGVQGSESPASLRLDAVLHVAWAAEHVQWCVSRCATCMSQEMEIFGILALIYDWIAKCIAYALEDSLATQNHQLIIGDLVLTGHKSTISIHELIKHRIIRARHVMGNIKSRITNIGQRDPDKLDRAVQLIFQRVDSRLEALSGMMELLASEHYYKLLYLPDSRGQLFQVAATTRPVTQ</sequence>
<protein>
    <recommendedName>
        <fullName evidence="7">Zn(2)-C6 fungal-type domain-containing protein</fullName>
    </recommendedName>
</protein>
<keyword evidence="3" id="KW-0805">Transcription regulation</keyword>
<feature type="compositionally biased region" description="Polar residues" evidence="6">
    <location>
        <begin position="205"/>
        <end position="219"/>
    </location>
</feature>
<reference evidence="8 9" key="1">
    <citation type="journal article" date="2009" name="PLoS Genet.">
        <title>The genome of Nectria haematococca: contribution of supernumerary chromosomes to gene expansion.</title>
        <authorList>
            <person name="Coleman J.J."/>
            <person name="Rounsley S.D."/>
            <person name="Rodriguez-Carres M."/>
            <person name="Kuo A."/>
            <person name="Wasmann C.C."/>
            <person name="Grimwood J."/>
            <person name="Schmutz J."/>
            <person name="Taga M."/>
            <person name="White G.J."/>
            <person name="Zhou S."/>
            <person name="Schwartz D.C."/>
            <person name="Freitag M."/>
            <person name="Ma L.J."/>
            <person name="Danchin E.G."/>
            <person name="Henrissat B."/>
            <person name="Coutinho P.M."/>
            <person name="Nelson D.R."/>
            <person name="Straney D."/>
            <person name="Napoli C.A."/>
            <person name="Barker B.M."/>
            <person name="Gribskov M."/>
            <person name="Rep M."/>
            <person name="Kroken S."/>
            <person name="Molnar I."/>
            <person name="Rensing C."/>
            <person name="Kennell J.C."/>
            <person name="Zamora J."/>
            <person name="Farman M.L."/>
            <person name="Selker E.U."/>
            <person name="Salamov A."/>
            <person name="Shapiro H."/>
            <person name="Pangilinan J."/>
            <person name="Lindquist E."/>
            <person name="Lamers C."/>
            <person name="Grigoriev I.V."/>
            <person name="Geiser D.M."/>
            <person name="Covert S.F."/>
            <person name="Temporini E."/>
            <person name="Vanetten H.D."/>
        </authorList>
    </citation>
    <scope>NUCLEOTIDE SEQUENCE [LARGE SCALE GENOMIC DNA]</scope>
    <source>
        <strain evidence="9">ATCC MYA-4622 / CBS 123669 / FGSC 9596 / NRRL 45880 / 77-13-4</strain>
    </source>
</reference>
<name>C7ZM21_FUSV7</name>
<dbReference type="KEGG" id="nhe:NECHADRAFT_79769"/>
<dbReference type="PANTHER" id="PTHR47660">
    <property type="entry name" value="TRANSCRIPTION FACTOR WITH C2H2 AND ZN(2)-CYS(6) DNA BINDING DOMAIN (EUROFUNG)-RELATED-RELATED"/>
    <property type="match status" value="1"/>
</dbReference>
<keyword evidence="5" id="KW-0539">Nucleus</keyword>
<accession>C7ZM21</accession>